<reference evidence="3" key="1">
    <citation type="submission" date="2016-04" db="EMBL/GenBank/DDBJ databases">
        <title>Draft genome sequence of Paludibacter jiangxiensis strain NM7.</title>
        <authorList>
            <person name="Qiu Y."/>
            <person name="Matsuura N."/>
            <person name="Ohashi A."/>
            <person name="Tourlousse M.D."/>
            <person name="Sekiguchi Y."/>
        </authorList>
    </citation>
    <scope>NUCLEOTIDE SEQUENCE [LARGE SCALE GENOMIC DNA]</scope>
    <source>
        <strain evidence="3">NM7</strain>
    </source>
</reference>
<feature type="transmembrane region" description="Helical" evidence="1">
    <location>
        <begin position="12"/>
        <end position="32"/>
    </location>
</feature>
<dbReference type="EMBL" id="BDCR01000004">
    <property type="protein sequence ID" value="GAT63705.1"/>
    <property type="molecule type" value="Genomic_DNA"/>
</dbReference>
<keyword evidence="1" id="KW-0812">Transmembrane</keyword>
<protein>
    <submittedName>
        <fullName evidence="2">Uncharacterized protein</fullName>
    </submittedName>
</protein>
<evidence type="ECO:0000313" key="2">
    <source>
        <dbReference type="EMBL" id="GAT63705.1"/>
    </source>
</evidence>
<keyword evidence="3" id="KW-1185">Reference proteome</keyword>
<gene>
    <name evidence="2" type="ORF">PJIAN_4246</name>
</gene>
<feature type="transmembrane region" description="Helical" evidence="1">
    <location>
        <begin position="136"/>
        <end position="156"/>
    </location>
</feature>
<sequence length="157" mass="18229">MTKENQTSTNKKGLYQGILLLASTVYLLSIFIEPSTAVAKNSVSLVQTCLSFLLDILAVFWIRRQIMILSLLFAAIYFNLRLLINPILIRIDYFYTYNFNLISIIAFILAFLIIIIGLWTKIPIKFVRKEFHFKGYLILVPILILTLLIQTISRIYF</sequence>
<proteinExistence type="predicted"/>
<keyword evidence="1" id="KW-1133">Transmembrane helix</keyword>
<accession>A0A161LFC1</accession>
<organism evidence="2 3">
    <name type="scientific">Paludibacter jiangxiensis</name>
    <dbReference type="NCBI Taxonomy" id="681398"/>
    <lineage>
        <taxon>Bacteria</taxon>
        <taxon>Pseudomonadati</taxon>
        <taxon>Bacteroidota</taxon>
        <taxon>Bacteroidia</taxon>
        <taxon>Bacteroidales</taxon>
        <taxon>Paludibacteraceae</taxon>
        <taxon>Paludibacter</taxon>
    </lineage>
</organism>
<feature type="transmembrane region" description="Helical" evidence="1">
    <location>
        <begin position="69"/>
        <end position="89"/>
    </location>
</feature>
<name>A0A161LFC1_9BACT</name>
<feature type="transmembrane region" description="Helical" evidence="1">
    <location>
        <begin position="101"/>
        <end position="124"/>
    </location>
</feature>
<evidence type="ECO:0000256" key="1">
    <source>
        <dbReference type="SAM" id="Phobius"/>
    </source>
</evidence>
<feature type="transmembrane region" description="Helical" evidence="1">
    <location>
        <begin position="44"/>
        <end position="62"/>
    </location>
</feature>
<evidence type="ECO:0000313" key="3">
    <source>
        <dbReference type="Proteomes" id="UP000076586"/>
    </source>
</evidence>
<reference evidence="3" key="2">
    <citation type="journal article" date="2017" name="Genome Announc.">
        <title>Draft genome sequence of Paludibacter jiangxiensis NM7(T), a propionate-producing fermentative bacterium.</title>
        <authorList>
            <person name="Qiu Y.-L."/>
            <person name="Tourlousse D.M."/>
            <person name="Matsuura N."/>
            <person name="Ohashi A."/>
            <person name="Sekiguchi Y."/>
        </authorList>
    </citation>
    <scope>NUCLEOTIDE SEQUENCE [LARGE SCALE GENOMIC DNA]</scope>
    <source>
        <strain evidence="3">NM7</strain>
    </source>
</reference>
<comment type="caution">
    <text evidence="2">The sequence shown here is derived from an EMBL/GenBank/DDBJ whole genome shotgun (WGS) entry which is preliminary data.</text>
</comment>
<keyword evidence="1" id="KW-0472">Membrane</keyword>
<dbReference type="AlphaFoldDB" id="A0A161LFC1"/>
<dbReference type="STRING" id="681398.PJIAN_4246"/>
<dbReference type="Proteomes" id="UP000076586">
    <property type="component" value="Unassembled WGS sequence"/>
</dbReference>